<protein>
    <submittedName>
        <fullName evidence="5">Rhomboid-related protein 3</fullName>
    </submittedName>
</protein>
<evidence type="ECO:0000256" key="1">
    <source>
        <dbReference type="ARBA" id="ARBA00009045"/>
    </source>
</evidence>
<dbReference type="CDD" id="cd00051">
    <property type="entry name" value="EFh"/>
    <property type="match status" value="1"/>
</dbReference>
<evidence type="ECO:0000259" key="4">
    <source>
        <dbReference type="PROSITE" id="PS50222"/>
    </source>
</evidence>
<dbReference type="GO" id="GO:0005509">
    <property type="term" value="F:calcium ion binding"/>
    <property type="evidence" value="ECO:0007669"/>
    <property type="project" value="InterPro"/>
</dbReference>
<organism evidence="5 6">
    <name type="scientific">Stegodyphus mimosarum</name>
    <name type="common">African social velvet spider</name>
    <dbReference type="NCBI Taxonomy" id="407821"/>
    <lineage>
        <taxon>Eukaryota</taxon>
        <taxon>Metazoa</taxon>
        <taxon>Ecdysozoa</taxon>
        <taxon>Arthropoda</taxon>
        <taxon>Chelicerata</taxon>
        <taxon>Arachnida</taxon>
        <taxon>Araneae</taxon>
        <taxon>Araneomorphae</taxon>
        <taxon>Entelegynae</taxon>
        <taxon>Eresoidea</taxon>
        <taxon>Eresidae</taxon>
        <taxon>Stegodyphus</taxon>
    </lineage>
</organism>
<keyword evidence="3" id="KW-0812">Transmembrane</keyword>
<dbReference type="Gene3D" id="1.10.238.10">
    <property type="entry name" value="EF-hand"/>
    <property type="match status" value="1"/>
</dbReference>
<keyword evidence="3" id="KW-0472">Membrane</keyword>
<dbReference type="PANTHER" id="PTHR45840:SF2">
    <property type="entry name" value="PROTEIN RHOMBOID-RELATED"/>
    <property type="match status" value="1"/>
</dbReference>
<dbReference type="Pfam" id="PF13499">
    <property type="entry name" value="EF-hand_7"/>
    <property type="match status" value="1"/>
</dbReference>
<name>A0A087UGG1_STEMI</name>
<evidence type="ECO:0000313" key="6">
    <source>
        <dbReference type="Proteomes" id="UP000054359"/>
    </source>
</evidence>
<dbReference type="GO" id="GO:0004252">
    <property type="term" value="F:serine-type endopeptidase activity"/>
    <property type="evidence" value="ECO:0007669"/>
    <property type="project" value="TreeGrafter"/>
</dbReference>
<dbReference type="OMA" id="MVHAKEL"/>
<dbReference type="SUPFAM" id="SSF47473">
    <property type="entry name" value="EF-hand"/>
    <property type="match status" value="1"/>
</dbReference>
<dbReference type="PANTHER" id="PTHR45840">
    <property type="entry name" value="RHOMBOID-RELATED PROTEIN"/>
    <property type="match status" value="1"/>
</dbReference>
<dbReference type="OrthoDB" id="418595at2759"/>
<dbReference type="EMBL" id="KK119695">
    <property type="protein sequence ID" value="KFM76450.1"/>
    <property type="molecule type" value="Genomic_DNA"/>
</dbReference>
<keyword evidence="6" id="KW-1185">Reference proteome</keyword>
<feature type="transmembrane region" description="Helical" evidence="3">
    <location>
        <begin position="137"/>
        <end position="155"/>
    </location>
</feature>
<keyword evidence="2" id="KW-0106">Calcium</keyword>
<dbReference type="InterPro" id="IPR051739">
    <property type="entry name" value="Rhomboid_IM_Serine_Proteases"/>
</dbReference>
<dbReference type="InterPro" id="IPR002048">
    <property type="entry name" value="EF_hand_dom"/>
</dbReference>
<dbReference type="PROSITE" id="PS50222">
    <property type="entry name" value="EF_HAND_2"/>
    <property type="match status" value="2"/>
</dbReference>
<dbReference type="Proteomes" id="UP000054359">
    <property type="component" value="Unassembled WGS sequence"/>
</dbReference>
<evidence type="ECO:0000256" key="3">
    <source>
        <dbReference type="SAM" id="Phobius"/>
    </source>
</evidence>
<dbReference type="AlphaFoldDB" id="A0A087UGG1"/>
<dbReference type="STRING" id="407821.A0A087UGG1"/>
<keyword evidence="3" id="KW-1133">Transmembrane helix</keyword>
<dbReference type="SMART" id="SM00054">
    <property type="entry name" value="EFh"/>
    <property type="match status" value="2"/>
</dbReference>
<sequence>MRGEIKVSPPHRSVSKDWDPIDMELQWKPVFDKYDVDKDGKIPLCHLKAALKSGGDLRHDFPDDVIDEILEWADINSDGQLTFDEFLRMVHAKELGDSRPKFQRIVRFAALAVVPKNQCAITVRRYIEEYNCYPPPIFLLLISLIEIGIFIYYCVTLKELTAAGPVPFQSVLIYNPKR</sequence>
<dbReference type="InterPro" id="IPR018247">
    <property type="entry name" value="EF_Hand_1_Ca_BS"/>
</dbReference>
<comment type="similarity">
    <text evidence="1">Belongs to the peptidase S54 family.</text>
</comment>
<feature type="domain" description="EF-hand" evidence="4">
    <location>
        <begin position="22"/>
        <end position="57"/>
    </location>
</feature>
<proteinExistence type="inferred from homology"/>
<evidence type="ECO:0000313" key="5">
    <source>
        <dbReference type="EMBL" id="KFM76450.1"/>
    </source>
</evidence>
<dbReference type="PROSITE" id="PS00018">
    <property type="entry name" value="EF_HAND_1"/>
    <property type="match status" value="1"/>
</dbReference>
<gene>
    <name evidence="5" type="ORF">X975_16896</name>
</gene>
<dbReference type="InterPro" id="IPR011992">
    <property type="entry name" value="EF-hand-dom_pair"/>
</dbReference>
<feature type="non-terminal residue" evidence="5">
    <location>
        <position position="178"/>
    </location>
</feature>
<reference evidence="5 6" key="1">
    <citation type="submission" date="2013-11" db="EMBL/GenBank/DDBJ databases">
        <title>Genome sequencing of Stegodyphus mimosarum.</title>
        <authorList>
            <person name="Bechsgaard J."/>
        </authorList>
    </citation>
    <scope>NUCLEOTIDE SEQUENCE [LARGE SCALE GENOMIC DNA]</scope>
</reference>
<feature type="domain" description="EF-hand" evidence="4">
    <location>
        <begin position="61"/>
        <end position="96"/>
    </location>
</feature>
<accession>A0A087UGG1</accession>
<evidence type="ECO:0000256" key="2">
    <source>
        <dbReference type="ARBA" id="ARBA00022837"/>
    </source>
</evidence>